<dbReference type="InterPro" id="IPR017970">
    <property type="entry name" value="Homeobox_CS"/>
</dbReference>
<organism evidence="13 14">
    <name type="scientific">Branchiostoma belcheri</name>
    <name type="common">Amphioxus</name>
    <dbReference type="NCBI Taxonomy" id="7741"/>
    <lineage>
        <taxon>Eukaryota</taxon>
        <taxon>Metazoa</taxon>
        <taxon>Chordata</taxon>
        <taxon>Cephalochordata</taxon>
        <taxon>Leptocardii</taxon>
        <taxon>Amphioxiformes</taxon>
        <taxon>Branchiostomatidae</taxon>
        <taxon>Branchiostoma</taxon>
    </lineage>
</organism>
<dbReference type="SUPFAM" id="SSF46689">
    <property type="entry name" value="Homeodomain-like"/>
    <property type="match status" value="1"/>
</dbReference>
<dbReference type="SMART" id="SM00389">
    <property type="entry name" value="HOX"/>
    <property type="match status" value="1"/>
</dbReference>
<sequence>MLRCPPRTFLCCTCPQLAGRPAGCPVGLGGSCYLGLRGTTHAHICVWGSVRRCQFSICNRAVWSVPELWSTVHADGVILYTSDLETPRFSPQYVIVTCVFTCMEAAMYMSSAPPPSLHHYPYGHTSHSGPQASRYPPVPTTASGLHALAEASHVSMYSSQAVNWAQRPDQVSVHTSGMPENLYFGQEQDLSCNKTLEERTNMAVPTSCVLNSNVVNDDDRLSCSSVSPTNNRENSDSSFKLDLSAKPRKERTAFTKQQIMELENEFRHHNYLTRLRRYEIAVKLDLTERQVKVWFQNRRMKWKRTKGGAAMRDKEALKELLPRDPDLEDEPPCLNGDHVHNS</sequence>
<keyword evidence="3" id="KW-0805">Transcription regulation</keyword>
<evidence type="ECO:0000256" key="3">
    <source>
        <dbReference type="ARBA" id="ARBA00023015"/>
    </source>
</evidence>
<dbReference type="RefSeq" id="XP_019632267.1">
    <property type="nucleotide sequence ID" value="XM_019776708.1"/>
</dbReference>
<dbReference type="PROSITE" id="PS51257">
    <property type="entry name" value="PROKAR_LIPOPROTEIN"/>
    <property type="match status" value="1"/>
</dbReference>
<dbReference type="Gene3D" id="1.10.10.60">
    <property type="entry name" value="Homeodomain-like"/>
    <property type="match status" value="1"/>
</dbReference>
<evidence type="ECO:0000313" key="14">
    <source>
        <dbReference type="RefSeq" id="XP_019632267.1"/>
    </source>
</evidence>
<feature type="DNA-binding region" description="Homeobox" evidence="9">
    <location>
        <begin position="247"/>
        <end position="306"/>
    </location>
</feature>
<dbReference type="PROSITE" id="PS50071">
    <property type="entry name" value="HOMEOBOX_2"/>
    <property type="match status" value="1"/>
</dbReference>
<comment type="subcellular location">
    <subcellularLocation>
        <location evidence="1 9 10">Nucleus</location>
    </subcellularLocation>
</comment>
<feature type="compositionally biased region" description="Polar residues" evidence="11">
    <location>
        <begin position="222"/>
        <end position="238"/>
    </location>
</feature>
<dbReference type="InterPro" id="IPR042634">
    <property type="entry name" value="MOX-1/MOX-2"/>
</dbReference>
<dbReference type="Proteomes" id="UP000515135">
    <property type="component" value="Unplaced"/>
</dbReference>
<keyword evidence="4 9" id="KW-0238">DNA-binding</keyword>
<evidence type="ECO:0000256" key="8">
    <source>
        <dbReference type="ARBA" id="ARBA00023242"/>
    </source>
</evidence>
<keyword evidence="6" id="KW-0010">Activator</keyword>
<feature type="compositionally biased region" description="Basic and acidic residues" evidence="11">
    <location>
        <begin position="311"/>
        <end position="325"/>
    </location>
</feature>
<dbReference type="GO" id="GO:0000978">
    <property type="term" value="F:RNA polymerase II cis-regulatory region sequence-specific DNA binding"/>
    <property type="evidence" value="ECO:0007669"/>
    <property type="project" value="TreeGrafter"/>
</dbReference>
<dbReference type="CDD" id="cd00086">
    <property type="entry name" value="homeodomain"/>
    <property type="match status" value="1"/>
</dbReference>
<dbReference type="InterPro" id="IPR009057">
    <property type="entry name" value="Homeodomain-like_sf"/>
</dbReference>
<keyword evidence="13" id="KW-1185">Reference proteome</keyword>
<evidence type="ECO:0000256" key="1">
    <source>
        <dbReference type="ARBA" id="ARBA00004123"/>
    </source>
</evidence>
<dbReference type="KEGG" id="bbel:109475891"/>
<dbReference type="GO" id="GO:0005634">
    <property type="term" value="C:nucleus"/>
    <property type="evidence" value="ECO:0007669"/>
    <property type="project" value="UniProtKB-SubCell"/>
</dbReference>
<feature type="domain" description="Homeobox" evidence="12">
    <location>
        <begin position="245"/>
        <end position="305"/>
    </location>
</feature>
<keyword evidence="8 9" id="KW-0539">Nucleus</keyword>
<dbReference type="InterPro" id="IPR001356">
    <property type="entry name" value="HD"/>
</dbReference>
<evidence type="ECO:0000256" key="10">
    <source>
        <dbReference type="RuleBase" id="RU000682"/>
    </source>
</evidence>
<evidence type="ECO:0000256" key="6">
    <source>
        <dbReference type="ARBA" id="ARBA00023159"/>
    </source>
</evidence>
<evidence type="ECO:0000259" key="12">
    <source>
        <dbReference type="PROSITE" id="PS50071"/>
    </source>
</evidence>
<evidence type="ECO:0000256" key="2">
    <source>
        <dbReference type="ARBA" id="ARBA00022473"/>
    </source>
</evidence>
<feature type="region of interest" description="Disordered" evidence="11">
    <location>
        <begin position="306"/>
        <end position="342"/>
    </location>
</feature>
<keyword evidence="5 9" id="KW-0371">Homeobox</keyword>
<evidence type="ECO:0000256" key="11">
    <source>
        <dbReference type="SAM" id="MobiDB-lite"/>
    </source>
</evidence>
<protein>
    <submittedName>
        <fullName evidence="14">Homeobox protein MOX-1-like</fullName>
    </submittedName>
</protein>
<dbReference type="AlphaFoldDB" id="A0A6P4ZMI2"/>
<dbReference type="PROSITE" id="PS00027">
    <property type="entry name" value="HOMEOBOX_1"/>
    <property type="match status" value="1"/>
</dbReference>
<proteinExistence type="predicted"/>
<evidence type="ECO:0000313" key="13">
    <source>
        <dbReference type="Proteomes" id="UP000515135"/>
    </source>
</evidence>
<dbReference type="PANTHER" id="PTHR24328">
    <property type="entry name" value="HOMEOBOX PROTEIN MOX"/>
    <property type="match status" value="1"/>
</dbReference>
<dbReference type="PANTHER" id="PTHR24328:SF7">
    <property type="entry name" value="BUTTONLESS"/>
    <property type="match status" value="1"/>
</dbReference>
<accession>A0A6P4ZMI2</accession>
<evidence type="ECO:0000256" key="7">
    <source>
        <dbReference type="ARBA" id="ARBA00023163"/>
    </source>
</evidence>
<gene>
    <name evidence="14" type="primary">LOC109475891</name>
</gene>
<dbReference type="GO" id="GO:0000981">
    <property type="term" value="F:DNA-binding transcription factor activity, RNA polymerase II-specific"/>
    <property type="evidence" value="ECO:0007669"/>
    <property type="project" value="InterPro"/>
</dbReference>
<evidence type="ECO:0000256" key="4">
    <source>
        <dbReference type="ARBA" id="ARBA00023125"/>
    </source>
</evidence>
<keyword evidence="2" id="KW-0217">Developmental protein</keyword>
<name>A0A6P4ZMI2_BRABE</name>
<dbReference type="Pfam" id="PF00046">
    <property type="entry name" value="Homeodomain"/>
    <property type="match status" value="1"/>
</dbReference>
<dbReference type="GO" id="GO:0045944">
    <property type="term" value="P:positive regulation of transcription by RNA polymerase II"/>
    <property type="evidence" value="ECO:0007669"/>
    <property type="project" value="InterPro"/>
</dbReference>
<feature type="region of interest" description="Disordered" evidence="11">
    <location>
        <begin position="219"/>
        <end position="244"/>
    </location>
</feature>
<dbReference type="OrthoDB" id="6159439at2759"/>
<evidence type="ECO:0000256" key="9">
    <source>
        <dbReference type="PROSITE-ProRule" id="PRU00108"/>
    </source>
</evidence>
<dbReference type="InterPro" id="IPR020479">
    <property type="entry name" value="HD_metazoa"/>
</dbReference>
<dbReference type="PRINTS" id="PR00024">
    <property type="entry name" value="HOMEOBOX"/>
</dbReference>
<keyword evidence="7" id="KW-0804">Transcription</keyword>
<reference evidence="14" key="1">
    <citation type="submission" date="2025-08" db="UniProtKB">
        <authorList>
            <consortium name="RefSeq"/>
        </authorList>
    </citation>
    <scope>IDENTIFICATION</scope>
    <source>
        <tissue evidence="14">Gonad</tissue>
    </source>
</reference>
<evidence type="ECO:0000256" key="5">
    <source>
        <dbReference type="ARBA" id="ARBA00023155"/>
    </source>
</evidence>
<dbReference type="GeneID" id="109475891"/>